<dbReference type="OrthoDB" id="6272517at2"/>
<evidence type="ECO:0000313" key="3">
    <source>
        <dbReference type="Proteomes" id="UP000275281"/>
    </source>
</evidence>
<organism evidence="2 3">
    <name type="scientific">Alteromonas sediminis</name>
    <dbReference type="NCBI Taxonomy" id="2259342"/>
    <lineage>
        <taxon>Bacteria</taxon>
        <taxon>Pseudomonadati</taxon>
        <taxon>Pseudomonadota</taxon>
        <taxon>Gammaproteobacteria</taxon>
        <taxon>Alteromonadales</taxon>
        <taxon>Alteromonadaceae</taxon>
        <taxon>Alteromonas/Salinimonas group</taxon>
        <taxon>Alteromonas</taxon>
    </lineage>
</organism>
<dbReference type="AlphaFoldDB" id="A0A3N5XZF4"/>
<dbReference type="EMBL" id="RPOK01000003">
    <property type="protein sequence ID" value="RPJ66452.1"/>
    <property type="molecule type" value="Genomic_DNA"/>
</dbReference>
<feature type="signal peptide" evidence="1">
    <location>
        <begin position="1"/>
        <end position="25"/>
    </location>
</feature>
<evidence type="ECO:0008006" key="4">
    <source>
        <dbReference type="Google" id="ProtNLM"/>
    </source>
</evidence>
<comment type="caution">
    <text evidence="2">The sequence shown here is derived from an EMBL/GenBank/DDBJ whole genome shotgun (WGS) entry which is preliminary data.</text>
</comment>
<evidence type="ECO:0000256" key="1">
    <source>
        <dbReference type="SAM" id="SignalP"/>
    </source>
</evidence>
<evidence type="ECO:0000313" key="2">
    <source>
        <dbReference type="EMBL" id="RPJ66452.1"/>
    </source>
</evidence>
<dbReference type="Proteomes" id="UP000275281">
    <property type="component" value="Unassembled WGS sequence"/>
</dbReference>
<name>A0A3N5XZF4_9ALTE</name>
<proteinExistence type="predicted"/>
<reference evidence="2 3" key="1">
    <citation type="submission" date="2018-11" db="EMBL/GenBank/DDBJ databases">
        <authorList>
            <person name="Ye M.-Q."/>
            <person name="Du Z.-J."/>
        </authorList>
    </citation>
    <scope>NUCLEOTIDE SEQUENCE [LARGE SCALE GENOMIC DNA]</scope>
    <source>
        <strain evidence="2 3">U0105</strain>
    </source>
</reference>
<gene>
    <name evidence="2" type="ORF">DRW07_10175</name>
</gene>
<accession>A0A3N5XZF4</accession>
<keyword evidence="1" id="KW-0732">Signal</keyword>
<dbReference type="RefSeq" id="WP_124027810.1">
    <property type="nucleotide sequence ID" value="NZ_JBHRSN010000006.1"/>
</dbReference>
<protein>
    <recommendedName>
        <fullName evidence="4">7TM-DISM receptor extracellular domain-containing protein</fullName>
    </recommendedName>
</protein>
<sequence length="138" mass="15627">MLNTRFTLCSAIMALCFALLISVQTSTHVEHHSNNTLVSFHSVDDNGSPMEPLPDSVAYTRIVASEFQHPLQLSPEYGLVVEFLAEDLSAKHFTYIRTIPDIQPWFELVAFIPNKRRLSGWKDTRVMYAPSETNITLS</sequence>
<keyword evidence="3" id="KW-1185">Reference proteome</keyword>
<feature type="chain" id="PRO_5018314049" description="7TM-DISM receptor extracellular domain-containing protein" evidence="1">
    <location>
        <begin position="26"/>
        <end position="138"/>
    </location>
</feature>